<evidence type="ECO:0000313" key="3">
    <source>
        <dbReference type="Proteomes" id="UP000886721"/>
    </source>
</evidence>
<evidence type="ECO:0000313" key="2">
    <source>
        <dbReference type="EMBL" id="HIX68553.1"/>
    </source>
</evidence>
<dbReference type="Gene3D" id="3.40.1620.10">
    <property type="entry name" value="YefM-like domain"/>
    <property type="match status" value="1"/>
</dbReference>
<name>A0A9D1WWQ1_9FIRM</name>
<dbReference type="NCBIfam" id="TIGR01552">
    <property type="entry name" value="phd_fam"/>
    <property type="match status" value="1"/>
</dbReference>
<dbReference type="InterPro" id="IPR036165">
    <property type="entry name" value="YefM-like_sf"/>
</dbReference>
<evidence type="ECO:0000256" key="1">
    <source>
        <dbReference type="ARBA" id="ARBA00009981"/>
    </source>
</evidence>
<comment type="similarity">
    <text evidence="1">Belongs to the phD/YefM antitoxin family.</text>
</comment>
<organism evidence="2 3">
    <name type="scientific">Candidatus Anaerostipes excrementavium</name>
    <dbReference type="NCBI Taxonomy" id="2838463"/>
    <lineage>
        <taxon>Bacteria</taxon>
        <taxon>Bacillati</taxon>
        <taxon>Bacillota</taxon>
        <taxon>Clostridia</taxon>
        <taxon>Lachnospirales</taxon>
        <taxon>Lachnospiraceae</taxon>
        <taxon>Anaerostipes</taxon>
    </lineage>
</organism>
<accession>A0A9D1WWQ1</accession>
<sequence length="73" mass="8216">MIVTATEFKTNLGKYLEMAASQDIFITKNGKNIARLTNPVVNKLALLDDLVGIVPQNQTIDENTIREERLSRQ</sequence>
<dbReference type="EMBL" id="DXEM01000032">
    <property type="protein sequence ID" value="HIX68553.1"/>
    <property type="molecule type" value="Genomic_DNA"/>
</dbReference>
<reference evidence="2" key="2">
    <citation type="submission" date="2021-04" db="EMBL/GenBank/DDBJ databases">
        <authorList>
            <person name="Gilroy R."/>
        </authorList>
    </citation>
    <scope>NUCLEOTIDE SEQUENCE</scope>
    <source>
        <strain evidence="2">CHK191-13928</strain>
    </source>
</reference>
<reference evidence="2" key="1">
    <citation type="journal article" date="2021" name="PeerJ">
        <title>Extensive microbial diversity within the chicken gut microbiome revealed by metagenomics and culture.</title>
        <authorList>
            <person name="Gilroy R."/>
            <person name="Ravi A."/>
            <person name="Getino M."/>
            <person name="Pursley I."/>
            <person name="Horton D.L."/>
            <person name="Alikhan N.F."/>
            <person name="Baker D."/>
            <person name="Gharbi K."/>
            <person name="Hall N."/>
            <person name="Watson M."/>
            <person name="Adriaenssens E.M."/>
            <person name="Foster-Nyarko E."/>
            <person name="Jarju S."/>
            <person name="Secka A."/>
            <person name="Antonio M."/>
            <person name="Oren A."/>
            <person name="Chaudhuri R.R."/>
            <person name="La Ragione R."/>
            <person name="Hildebrand F."/>
            <person name="Pallen M.J."/>
        </authorList>
    </citation>
    <scope>NUCLEOTIDE SEQUENCE</scope>
    <source>
        <strain evidence="2">CHK191-13928</strain>
    </source>
</reference>
<dbReference type="AlphaFoldDB" id="A0A9D1WWQ1"/>
<gene>
    <name evidence="2" type="ORF">H9735_10605</name>
</gene>
<dbReference type="SUPFAM" id="SSF143120">
    <property type="entry name" value="YefM-like"/>
    <property type="match status" value="1"/>
</dbReference>
<protein>
    <submittedName>
        <fullName evidence="2">Type II toxin-antitoxin system Phd/YefM family antitoxin</fullName>
    </submittedName>
</protein>
<comment type="caution">
    <text evidence="2">The sequence shown here is derived from an EMBL/GenBank/DDBJ whole genome shotgun (WGS) entry which is preliminary data.</text>
</comment>
<proteinExistence type="inferred from homology"/>
<dbReference type="Proteomes" id="UP000886721">
    <property type="component" value="Unassembled WGS sequence"/>
</dbReference>